<evidence type="ECO:0000313" key="3">
    <source>
        <dbReference type="EMBL" id="KYN18731.1"/>
    </source>
</evidence>
<gene>
    <name evidence="3" type="ORF">ALC57_08960</name>
</gene>
<keyword evidence="1" id="KW-0175">Coiled coil</keyword>
<sequence length="134" mass="15271">MDSLFGDKGWVSPPAVASSEGPATPSTSISSCPSPLTSQSPSMDNFECQDISSCKPKKRKVEIILESFITDLKNNKDQLKEERRKELLEREEKRLERWKINRAERKQMHKETSEIQKSLVNVLQQLVGQQSNPK</sequence>
<keyword evidence="4" id="KW-1185">Reference proteome</keyword>
<proteinExistence type="predicted"/>
<feature type="coiled-coil region" evidence="1">
    <location>
        <begin position="65"/>
        <end position="108"/>
    </location>
</feature>
<organism evidence="3 4">
    <name type="scientific">Trachymyrmex cornetzi</name>
    <dbReference type="NCBI Taxonomy" id="471704"/>
    <lineage>
        <taxon>Eukaryota</taxon>
        <taxon>Metazoa</taxon>
        <taxon>Ecdysozoa</taxon>
        <taxon>Arthropoda</taxon>
        <taxon>Hexapoda</taxon>
        <taxon>Insecta</taxon>
        <taxon>Pterygota</taxon>
        <taxon>Neoptera</taxon>
        <taxon>Endopterygota</taxon>
        <taxon>Hymenoptera</taxon>
        <taxon>Apocrita</taxon>
        <taxon>Aculeata</taxon>
        <taxon>Formicoidea</taxon>
        <taxon>Formicidae</taxon>
        <taxon>Myrmicinae</taxon>
        <taxon>Trachymyrmex</taxon>
    </lineage>
</organism>
<dbReference type="EMBL" id="KQ979869">
    <property type="protein sequence ID" value="KYN18731.1"/>
    <property type="molecule type" value="Genomic_DNA"/>
</dbReference>
<evidence type="ECO:0000256" key="2">
    <source>
        <dbReference type="SAM" id="MobiDB-lite"/>
    </source>
</evidence>
<evidence type="ECO:0000256" key="1">
    <source>
        <dbReference type="SAM" id="Coils"/>
    </source>
</evidence>
<feature type="region of interest" description="Disordered" evidence="2">
    <location>
        <begin position="1"/>
        <end position="45"/>
    </location>
</feature>
<evidence type="ECO:0000313" key="4">
    <source>
        <dbReference type="Proteomes" id="UP000078492"/>
    </source>
</evidence>
<feature type="compositionally biased region" description="Low complexity" evidence="2">
    <location>
        <begin position="22"/>
        <end position="42"/>
    </location>
</feature>
<name>A0A151J678_9HYME</name>
<reference evidence="3 4" key="1">
    <citation type="submission" date="2015-09" db="EMBL/GenBank/DDBJ databases">
        <title>Trachymyrmex cornetzi WGS genome.</title>
        <authorList>
            <person name="Nygaard S."/>
            <person name="Hu H."/>
            <person name="Boomsma J."/>
            <person name="Zhang G."/>
        </authorList>
    </citation>
    <scope>NUCLEOTIDE SEQUENCE [LARGE SCALE GENOMIC DNA]</scope>
    <source>
        <strain evidence="3">Tcor2-1</strain>
        <tissue evidence="3">Whole body</tissue>
    </source>
</reference>
<dbReference type="Proteomes" id="UP000078492">
    <property type="component" value="Unassembled WGS sequence"/>
</dbReference>
<accession>A0A151J678</accession>
<dbReference type="AlphaFoldDB" id="A0A151J678"/>
<protein>
    <submittedName>
        <fullName evidence="3">Uncharacterized protein</fullName>
    </submittedName>
</protein>